<proteinExistence type="predicted"/>
<gene>
    <name evidence="1" type="ORF">MILVUS5_LOCUS24913</name>
</gene>
<name>A0ACB0KMV3_TRIPR</name>
<protein>
    <submittedName>
        <fullName evidence="1">Uncharacterized protein</fullName>
    </submittedName>
</protein>
<dbReference type="EMBL" id="CASHSV030000311">
    <property type="protein sequence ID" value="CAJ2658556.1"/>
    <property type="molecule type" value="Genomic_DNA"/>
</dbReference>
<comment type="caution">
    <text evidence="1">The sequence shown here is derived from an EMBL/GenBank/DDBJ whole genome shotgun (WGS) entry which is preliminary data.</text>
</comment>
<evidence type="ECO:0000313" key="2">
    <source>
        <dbReference type="Proteomes" id="UP001177021"/>
    </source>
</evidence>
<sequence>MDQIKKKSKLGSTTLEVEKKKSKLGSTTMEVEKKNLPQGSVSMEVNKKNSPQGSVSMEVNKKKKLTAEPIEHQEISQETQMDRDTKISQVTEINDGIKVLAENQEFVHNVPQKSQDTQMLQDNKEKKPIEYDYDAVKDVTKKKEIWRLGVILDDMWIVSKGESEVIMEMLLRDIKGYTIQATVMTDDIEKWKEQLAQGQTYSMRNFRVADNDSQYKMTPHKFRLIFVGATRVTAVEIPEIPKTHFYFKDFEEISNGTFRTDLLVDAIGVVNSIGKIVTATTTRKANVAFTIKDQRDKELDCTLWDLVSDQFINGYNQRSNNDPCVIIMRHVRVREAQGSYPLQLTNVWNGTKILFDTSIPEIEKFRASLPKETVYASQNRSFSTSTQLYTQSYAGTQYNTDENFMRNAQVLSLGAIKKLKKDAVCVTVVNTSHIRVSNGGWFFYACNDGTNDCSLKCEGSELPFVCRKSHTTNDPRVKYKLDVEVYDGDDTAKFVFWDNTLDEMVGLTAKTLLEQEKKNGYGDQQEYPRHFDAIMERKFAVRVKWQIGWGGMGSVVMCKDSPDLIAKIEEQLPIAESTFKDIETINIIEEELCAISQSPTIQAFTKDDIEKFAHLDDGILSTPNVSASSENDISPSSQKTPAKRTAAKEQPVESLNLDCQASSTRSGKLIKKEKI</sequence>
<evidence type="ECO:0000313" key="1">
    <source>
        <dbReference type="EMBL" id="CAJ2658556.1"/>
    </source>
</evidence>
<reference evidence="1" key="1">
    <citation type="submission" date="2023-10" db="EMBL/GenBank/DDBJ databases">
        <authorList>
            <person name="Rodriguez Cubillos JULIANA M."/>
            <person name="De Vega J."/>
        </authorList>
    </citation>
    <scope>NUCLEOTIDE SEQUENCE</scope>
</reference>
<organism evidence="1 2">
    <name type="scientific">Trifolium pratense</name>
    <name type="common">Red clover</name>
    <dbReference type="NCBI Taxonomy" id="57577"/>
    <lineage>
        <taxon>Eukaryota</taxon>
        <taxon>Viridiplantae</taxon>
        <taxon>Streptophyta</taxon>
        <taxon>Embryophyta</taxon>
        <taxon>Tracheophyta</taxon>
        <taxon>Spermatophyta</taxon>
        <taxon>Magnoliopsida</taxon>
        <taxon>eudicotyledons</taxon>
        <taxon>Gunneridae</taxon>
        <taxon>Pentapetalae</taxon>
        <taxon>rosids</taxon>
        <taxon>fabids</taxon>
        <taxon>Fabales</taxon>
        <taxon>Fabaceae</taxon>
        <taxon>Papilionoideae</taxon>
        <taxon>50 kb inversion clade</taxon>
        <taxon>NPAAA clade</taxon>
        <taxon>Hologalegina</taxon>
        <taxon>IRL clade</taxon>
        <taxon>Trifolieae</taxon>
        <taxon>Trifolium</taxon>
    </lineage>
</organism>
<accession>A0ACB0KMV3</accession>
<keyword evidence="2" id="KW-1185">Reference proteome</keyword>
<dbReference type="Proteomes" id="UP001177021">
    <property type="component" value="Unassembled WGS sequence"/>
</dbReference>